<dbReference type="Proteomes" id="UP000024635">
    <property type="component" value="Unassembled WGS sequence"/>
</dbReference>
<reference evidence="3" key="1">
    <citation type="journal article" date="2015" name="Nat. Genet.">
        <title>The genome and transcriptome of the zoonotic hookworm Ancylostoma ceylanicum identify infection-specific gene families.</title>
        <authorList>
            <person name="Schwarz E.M."/>
            <person name="Hu Y."/>
            <person name="Antoshechkin I."/>
            <person name="Miller M.M."/>
            <person name="Sternberg P.W."/>
            <person name="Aroian R.V."/>
        </authorList>
    </citation>
    <scope>NUCLEOTIDE SEQUENCE</scope>
    <source>
        <strain evidence="3">HY135</strain>
    </source>
</reference>
<evidence type="ECO:0000313" key="2">
    <source>
        <dbReference type="EMBL" id="EYC34755.1"/>
    </source>
</evidence>
<feature type="non-terminal residue" evidence="2">
    <location>
        <position position="1"/>
    </location>
</feature>
<proteinExistence type="predicted"/>
<name>A0A016W526_9BILA</name>
<accession>A0A016W526</accession>
<evidence type="ECO:0000313" key="3">
    <source>
        <dbReference type="Proteomes" id="UP000024635"/>
    </source>
</evidence>
<organism evidence="2 3">
    <name type="scientific">Ancylostoma ceylanicum</name>
    <dbReference type="NCBI Taxonomy" id="53326"/>
    <lineage>
        <taxon>Eukaryota</taxon>
        <taxon>Metazoa</taxon>
        <taxon>Ecdysozoa</taxon>
        <taxon>Nematoda</taxon>
        <taxon>Chromadorea</taxon>
        <taxon>Rhabditida</taxon>
        <taxon>Rhabditina</taxon>
        <taxon>Rhabditomorpha</taxon>
        <taxon>Strongyloidea</taxon>
        <taxon>Ancylostomatidae</taxon>
        <taxon>Ancylostomatinae</taxon>
        <taxon>Ancylostoma</taxon>
    </lineage>
</organism>
<dbReference type="AlphaFoldDB" id="A0A016W526"/>
<protein>
    <recommendedName>
        <fullName evidence="1">MULE transposase domain-containing protein</fullName>
    </recommendedName>
</protein>
<dbReference type="EMBL" id="JARK01001102">
    <property type="protein sequence ID" value="EYC34755.1"/>
    <property type="molecule type" value="Genomic_DNA"/>
</dbReference>
<gene>
    <name evidence="2" type="primary">Acey_s1503.g3899</name>
    <name evidence="2" type="ORF">Y032_1503g3899</name>
</gene>
<evidence type="ECO:0000259" key="1">
    <source>
        <dbReference type="Pfam" id="PF10551"/>
    </source>
</evidence>
<dbReference type="Pfam" id="PF10551">
    <property type="entry name" value="MULE"/>
    <property type="match status" value="1"/>
</dbReference>
<comment type="caution">
    <text evidence="2">The sequence shown here is derived from an EMBL/GenBank/DDBJ whole genome shotgun (WGS) entry which is preliminary data.</text>
</comment>
<feature type="domain" description="MULE transposase" evidence="1">
    <location>
        <begin position="98"/>
        <end position="191"/>
    </location>
</feature>
<dbReference type="OrthoDB" id="5866935at2759"/>
<keyword evidence="3" id="KW-1185">Reference proteome</keyword>
<sequence length="228" mass="26046">MIMTGIPAQTIIKKLRTSRWIAGENPLKQPRVCFVTLRDIANIASRYGLIEGRSCEDDRISLKMLLENRDDISAVKLIETDNPSGDGFVLEIRVKRNCFDDTFHVTRYAFRLATLLISDDAGNGFPCAHLLSYRMSAAEIRILFELVKECIPQFETQYLMTDDTHVFYNAFKSVFPHSRAFKLLCAFHIKQAFKRKHKEYLRAANMDTANDLIGSILSEVDPVKFESG</sequence>
<dbReference type="InterPro" id="IPR018289">
    <property type="entry name" value="MULE_transposase_dom"/>
</dbReference>